<organism evidence="1">
    <name type="scientific">Neobacillus citreus</name>
    <dbReference type="NCBI Taxonomy" id="2833578"/>
    <lineage>
        <taxon>Bacteria</taxon>
        <taxon>Bacillati</taxon>
        <taxon>Bacillota</taxon>
        <taxon>Bacilli</taxon>
        <taxon>Bacillales</taxon>
        <taxon>Bacillaceae</taxon>
        <taxon>Neobacillus</taxon>
    </lineage>
</organism>
<dbReference type="RefSeq" id="WP_213147736.1">
    <property type="nucleotide sequence ID" value="NZ_JAGYPE020000007.1"/>
</dbReference>
<sequence length="122" mass="14444">MKILSFYPTKSFKLIMEFENQEYRLLDTKEFLKNEDGLLQGLCNDINLFMTAELDEITGNIKWRNGVEFEPESLYNSALDLDRLKNRQKKGITPRKITRLPEDYKSKISIENAKLLKLLRRL</sequence>
<evidence type="ECO:0000313" key="1">
    <source>
        <dbReference type="EMBL" id="MBS4187928.1"/>
    </source>
</evidence>
<comment type="caution">
    <text evidence="1">The sequence shown here is derived from an EMBL/GenBank/DDBJ whole genome shotgun (WGS) entry which is preliminary data.</text>
</comment>
<evidence type="ECO:0000313" key="2">
    <source>
        <dbReference type="EMBL" id="MCH6265079.1"/>
    </source>
</evidence>
<reference evidence="1" key="1">
    <citation type="submission" date="2021-05" db="EMBL/GenBank/DDBJ databases">
        <title>Novel Bacillus species.</title>
        <authorList>
            <person name="Liu G."/>
        </authorList>
    </citation>
    <scope>NUCLEOTIDE SEQUENCE</scope>
    <source>
        <strain evidence="1 3">FJAT-50051</strain>
    </source>
</reference>
<protein>
    <submittedName>
        <fullName evidence="1">DUF2442 domain-containing protein</fullName>
    </submittedName>
</protein>
<dbReference type="Gene3D" id="3.30.2020.10">
    <property type="entry name" value="NE0471-like N-terminal domain"/>
    <property type="match status" value="1"/>
</dbReference>
<dbReference type="SUPFAM" id="SSF143880">
    <property type="entry name" value="NE0471 N-terminal domain-like"/>
    <property type="match status" value="1"/>
</dbReference>
<proteinExistence type="predicted"/>
<name>A0A942YEP7_9BACI</name>
<dbReference type="EMBL" id="JAGYPE010000009">
    <property type="protein sequence ID" value="MBS4187928.1"/>
    <property type="molecule type" value="Genomic_DNA"/>
</dbReference>
<gene>
    <name evidence="2" type="ORF">KHB02_006015</name>
    <name evidence="1" type="ORF">KHB02_41855</name>
</gene>
<dbReference type="AlphaFoldDB" id="A0A942YEP7"/>
<dbReference type="InterPro" id="IPR036782">
    <property type="entry name" value="NE0471-like_N"/>
</dbReference>
<dbReference type="Proteomes" id="UP000677265">
    <property type="component" value="Unassembled WGS sequence"/>
</dbReference>
<dbReference type="EMBL" id="JAGYPE020000007">
    <property type="protein sequence ID" value="MCH6265079.1"/>
    <property type="molecule type" value="Genomic_DNA"/>
</dbReference>
<evidence type="ECO:0000313" key="3">
    <source>
        <dbReference type="Proteomes" id="UP000677265"/>
    </source>
</evidence>
<accession>A0A942YEP7</accession>
<keyword evidence="3" id="KW-1185">Reference proteome</keyword>